<dbReference type="RefSeq" id="WP_081265016.1">
    <property type="nucleotide sequence ID" value="NZ_CP173203.1"/>
</dbReference>
<feature type="transmembrane region" description="Helical" evidence="6">
    <location>
        <begin position="29"/>
        <end position="47"/>
    </location>
</feature>
<evidence type="ECO:0000256" key="2">
    <source>
        <dbReference type="ARBA" id="ARBA00022692"/>
    </source>
</evidence>
<protein>
    <submittedName>
        <fullName evidence="7">CD225/dispanin family protein</fullName>
    </submittedName>
</protein>
<dbReference type="Pfam" id="PF04505">
    <property type="entry name" value="CD225"/>
    <property type="match status" value="1"/>
</dbReference>
<sequence>MTDMSDSGDESRSCSDAGAPVERRPPVHAGWAVVALLFFWPLSFAAFTHAFEVHPRWSDGDRDGARHASNRVRRLGQVSLWIGGSIAVVLLVLYVLVSAVWIDAHHDHHGISPSFTGPGYCDFGGGDFGGGDFGAEDGSSGW</sequence>
<comment type="subcellular location">
    <subcellularLocation>
        <location evidence="1">Membrane</location>
    </subcellularLocation>
</comment>
<keyword evidence="4 6" id="KW-0472">Membrane</keyword>
<feature type="region of interest" description="Disordered" evidence="5">
    <location>
        <begin position="1"/>
        <end position="21"/>
    </location>
</feature>
<evidence type="ECO:0000256" key="1">
    <source>
        <dbReference type="ARBA" id="ARBA00004370"/>
    </source>
</evidence>
<evidence type="ECO:0000313" key="8">
    <source>
        <dbReference type="Proteomes" id="UP000605618"/>
    </source>
</evidence>
<dbReference type="Proteomes" id="UP000605618">
    <property type="component" value="Unassembled WGS sequence"/>
</dbReference>
<dbReference type="EMBL" id="WUYZ01000001">
    <property type="protein sequence ID" value="NKS24802.1"/>
    <property type="molecule type" value="Genomic_DNA"/>
</dbReference>
<accession>A0AAE5CEG7</accession>
<evidence type="ECO:0000256" key="3">
    <source>
        <dbReference type="ARBA" id="ARBA00022989"/>
    </source>
</evidence>
<evidence type="ECO:0000256" key="5">
    <source>
        <dbReference type="SAM" id="MobiDB-lite"/>
    </source>
</evidence>
<gene>
    <name evidence="7" type="ORF">GS505_02810</name>
</gene>
<dbReference type="GO" id="GO:0016020">
    <property type="term" value="C:membrane"/>
    <property type="evidence" value="ECO:0007669"/>
    <property type="project" value="UniProtKB-SubCell"/>
</dbReference>
<dbReference type="InterPro" id="IPR007593">
    <property type="entry name" value="CD225/Dispanin_fam"/>
</dbReference>
<keyword evidence="3 6" id="KW-1133">Transmembrane helix</keyword>
<evidence type="ECO:0000256" key="4">
    <source>
        <dbReference type="ARBA" id="ARBA00023136"/>
    </source>
</evidence>
<comment type="caution">
    <text evidence="7">The sequence shown here is derived from an EMBL/GenBank/DDBJ whole genome shotgun (WGS) entry which is preliminary data.</text>
</comment>
<evidence type="ECO:0000256" key="6">
    <source>
        <dbReference type="SAM" id="Phobius"/>
    </source>
</evidence>
<feature type="transmembrane region" description="Helical" evidence="6">
    <location>
        <begin position="78"/>
        <end position="102"/>
    </location>
</feature>
<evidence type="ECO:0000313" key="7">
    <source>
        <dbReference type="EMBL" id="NKS24802.1"/>
    </source>
</evidence>
<keyword evidence="2 6" id="KW-0812">Transmembrane</keyword>
<proteinExistence type="predicted"/>
<reference evidence="7" key="1">
    <citation type="journal article" date="2020" name="Environ. Microbiol.">
        <title>The novel and transferable erm(51) gene confers Macrolides, Lincosamides, and Streptogramins B (MLSB) resistance to clonal Rhodococcus equi in the environment.</title>
        <authorList>
            <person name="Huber L."/>
            <person name="Giguere S."/>
            <person name="Slovis N.M."/>
            <person name="Alvarez-Narvaez S."/>
            <person name="Hart K.A."/>
            <person name="Greiter M."/>
            <person name="Morris E.R.A."/>
            <person name="Cohen N.D."/>
        </authorList>
    </citation>
    <scope>NUCLEOTIDE SEQUENCE</scope>
    <source>
        <strain evidence="7">Lh_141_1</strain>
    </source>
</reference>
<dbReference type="AlphaFoldDB" id="A0AAE5CEG7"/>
<name>A0AAE5CEG7_RHOHA</name>
<organism evidence="7 8">
    <name type="scientific">Rhodococcus hoagii</name>
    <name type="common">Corynebacterium equii</name>
    <dbReference type="NCBI Taxonomy" id="43767"/>
    <lineage>
        <taxon>Bacteria</taxon>
        <taxon>Bacillati</taxon>
        <taxon>Actinomycetota</taxon>
        <taxon>Actinomycetes</taxon>
        <taxon>Mycobacteriales</taxon>
        <taxon>Nocardiaceae</taxon>
        <taxon>Prescottella</taxon>
    </lineage>
</organism>